<gene>
    <name evidence="2" type="ORF">BZ3500_MVSOF-1268-A1-R1_CHR9G10624</name>
</gene>
<evidence type="ECO:0000313" key="2">
    <source>
        <dbReference type="EMBL" id="SDA00406.1"/>
    </source>
</evidence>
<feature type="region of interest" description="Disordered" evidence="1">
    <location>
        <begin position="70"/>
        <end position="93"/>
    </location>
</feature>
<proteinExistence type="predicted"/>
<feature type="region of interest" description="Disordered" evidence="1">
    <location>
        <begin position="28"/>
        <end position="58"/>
    </location>
</feature>
<reference evidence="3" key="1">
    <citation type="submission" date="2016-10" db="EMBL/GenBank/DDBJ databases">
        <authorList>
            <person name="Jeantristanb JTB J.-T."/>
            <person name="Ricardo R."/>
        </authorList>
    </citation>
    <scope>NUCLEOTIDE SEQUENCE [LARGE SCALE GENOMIC DNA]</scope>
</reference>
<accession>A0A2X0N577</accession>
<name>A0A2X0N577_9BASI</name>
<evidence type="ECO:0000313" key="3">
    <source>
        <dbReference type="Proteomes" id="UP000249723"/>
    </source>
</evidence>
<evidence type="ECO:0000256" key="1">
    <source>
        <dbReference type="SAM" id="MobiDB-lite"/>
    </source>
</evidence>
<dbReference type="AlphaFoldDB" id="A0A2X0N577"/>
<dbReference type="EMBL" id="FMWP01000107">
    <property type="protein sequence ID" value="SDA00406.1"/>
    <property type="molecule type" value="Genomic_DNA"/>
</dbReference>
<sequence length="93" mass="9739">MEGPQGEKVAGILGVRVNPAISDLSASAFRSSQMPRPGQMPTATFEPLTPLEDEGDSTQLSGIFPLEMVTQVEGQPNAGQGQGRRGSFAPTQP</sequence>
<protein>
    <submittedName>
        <fullName evidence="2">BZ3500_MvSof-1268-A1-R1_Chr9g10624 protein</fullName>
    </submittedName>
</protein>
<dbReference type="Proteomes" id="UP000249723">
    <property type="component" value="Unassembled WGS sequence"/>
</dbReference>
<organism evidence="2 3">
    <name type="scientific">Microbotryum saponariae</name>
    <dbReference type="NCBI Taxonomy" id="289078"/>
    <lineage>
        <taxon>Eukaryota</taxon>
        <taxon>Fungi</taxon>
        <taxon>Dikarya</taxon>
        <taxon>Basidiomycota</taxon>
        <taxon>Pucciniomycotina</taxon>
        <taxon>Microbotryomycetes</taxon>
        <taxon>Microbotryales</taxon>
        <taxon>Microbotryaceae</taxon>
        <taxon>Microbotryum</taxon>
    </lineage>
</organism>
<keyword evidence="3" id="KW-1185">Reference proteome</keyword>